<dbReference type="InterPro" id="IPR050765">
    <property type="entry name" value="Riboflavin_Biosynth_HTPR"/>
</dbReference>
<dbReference type="Pfam" id="PF01872">
    <property type="entry name" value="RibD_C"/>
    <property type="match status" value="1"/>
</dbReference>
<evidence type="ECO:0000256" key="3">
    <source>
        <dbReference type="ARBA" id="ARBA00023002"/>
    </source>
</evidence>
<dbReference type="InterPro" id="IPR024072">
    <property type="entry name" value="DHFR-like_dom_sf"/>
</dbReference>
<protein>
    <submittedName>
        <fullName evidence="5">Pyrimidine reductase, riboflavin biosynthesis</fullName>
    </submittedName>
</protein>
<dbReference type="InterPro" id="IPR002734">
    <property type="entry name" value="RibDG_C"/>
</dbReference>
<dbReference type="OrthoDB" id="5243299at2"/>
<keyword evidence="6" id="KW-1185">Reference proteome</keyword>
<dbReference type="GO" id="GO:0008703">
    <property type="term" value="F:5-amino-6-(5-phosphoribosylamino)uracil reductase activity"/>
    <property type="evidence" value="ECO:0007669"/>
    <property type="project" value="InterPro"/>
</dbReference>
<evidence type="ECO:0000259" key="4">
    <source>
        <dbReference type="Pfam" id="PF01872"/>
    </source>
</evidence>
<feature type="domain" description="Bacterial bifunctional deaminase-reductase C-terminal" evidence="4">
    <location>
        <begin position="30"/>
        <end position="225"/>
    </location>
</feature>
<evidence type="ECO:0000256" key="2">
    <source>
        <dbReference type="ARBA" id="ARBA00022857"/>
    </source>
</evidence>
<evidence type="ECO:0000256" key="1">
    <source>
        <dbReference type="ARBA" id="ARBA00005104"/>
    </source>
</evidence>
<proteinExistence type="predicted"/>
<dbReference type="RefSeq" id="WP_103884960.1">
    <property type="nucleotide sequence ID" value="NZ_FNVU01000003.1"/>
</dbReference>
<reference evidence="5 6" key="1">
    <citation type="submission" date="2016-10" db="EMBL/GenBank/DDBJ databases">
        <authorList>
            <person name="de Groot N.N."/>
        </authorList>
    </citation>
    <scope>NUCLEOTIDE SEQUENCE [LARGE SCALE GENOMIC DNA]</scope>
    <source>
        <strain evidence="5 6">CGMCC 4.2023</strain>
    </source>
</reference>
<keyword evidence="2" id="KW-0521">NADP</keyword>
<evidence type="ECO:0000313" key="6">
    <source>
        <dbReference type="Proteomes" id="UP000236754"/>
    </source>
</evidence>
<dbReference type="Proteomes" id="UP000236754">
    <property type="component" value="Unassembled WGS sequence"/>
</dbReference>
<accession>A0A1H5XBJ1</accession>
<comment type="pathway">
    <text evidence="1">Cofactor biosynthesis; riboflavin biosynthesis.</text>
</comment>
<dbReference type="Gene3D" id="3.40.430.10">
    <property type="entry name" value="Dihydrofolate Reductase, subunit A"/>
    <property type="match status" value="1"/>
</dbReference>
<dbReference type="GO" id="GO:0009231">
    <property type="term" value="P:riboflavin biosynthetic process"/>
    <property type="evidence" value="ECO:0007669"/>
    <property type="project" value="InterPro"/>
</dbReference>
<dbReference type="EMBL" id="FNVU01000003">
    <property type="protein sequence ID" value="SEG09118.1"/>
    <property type="molecule type" value="Genomic_DNA"/>
</dbReference>
<keyword evidence="3" id="KW-0560">Oxidoreductase</keyword>
<dbReference type="SUPFAM" id="SSF53597">
    <property type="entry name" value="Dihydrofolate reductase-like"/>
    <property type="match status" value="1"/>
</dbReference>
<evidence type="ECO:0000313" key="5">
    <source>
        <dbReference type="EMBL" id="SEG09118.1"/>
    </source>
</evidence>
<sequence>MQQLFPPPGPAAHPVDLAESYAYPPREAGPYLRANMVASLDGAARHEGRSAALSSAADMRIFGTLRALADVIVVGAETVRQEGYRPAKARAAFAERRAAAGQTPAPAVAVVSRRLDLDFTAPLYTAPSTPTLVLAGAGADPRRRAAAEAAGVRVVIAGEGEGVDPVRAVRELAALGLTRMLHEGGPRVLAQFAAAEVVDELCLTVSPFAVGGDAPRIMNGPGVAGPARFAPASVLEEDGFLFTRYVKRSEPQVTA</sequence>
<organism evidence="5 6">
    <name type="scientific">Actinacidiphila yanglinensis</name>
    <dbReference type="NCBI Taxonomy" id="310779"/>
    <lineage>
        <taxon>Bacteria</taxon>
        <taxon>Bacillati</taxon>
        <taxon>Actinomycetota</taxon>
        <taxon>Actinomycetes</taxon>
        <taxon>Kitasatosporales</taxon>
        <taxon>Streptomycetaceae</taxon>
        <taxon>Actinacidiphila</taxon>
    </lineage>
</organism>
<dbReference type="PANTHER" id="PTHR38011">
    <property type="entry name" value="DIHYDROFOLATE REDUCTASE FAMILY PROTEIN (AFU_ORTHOLOGUE AFUA_8G06820)"/>
    <property type="match status" value="1"/>
</dbReference>
<dbReference type="AlphaFoldDB" id="A0A1H5XBJ1"/>
<name>A0A1H5XBJ1_9ACTN</name>
<dbReference type="PANTHER" id="PTHR38011:SF7">
    <property type="entry name" value="2,5-DIAMINO-6-RIBOSYLAMINO-4(3H)-PYRIMIDINONE 5'-PHOSPHATE REDUCTASE"/>
    <property type="match status" value="1"/>
</dbReference>
<gene>
    <name evidence="5" type="ORF">SAMN05216223_103192</name>
</gene>